<dbReference type="Gene3D" id="2.20.210.20">
    <property type="match status" value="1"/>
</dbReference>
<feature type="non-terminal residue" evidence="1">
    <location>
        <position position="53"/>
    </location>
</feature>
<keyword evidence="2" id="KW-1185">Reference proteome</keyword>
<protein>
    <submittedName>
        <fullName evidence="1">Uncharacterized protein</fullName>
    </submittedName>
</protein>
<dbReference type="EMBL" id="JAMKFB020000001">
    <property type="protein sequence ID" value="KAL0202444.1"/>
    <property type="molecule type" value="Genomic_DNA"/>
</dbReference>
<name>A0ABD0RV52_CIRMR</name>
<sequence length="53" mass="6245">ATIMVFQAVAEYHTQVKDRQNFNLNVELSVPGRVKPARWTFKRDNMHLTRSDK</sequence>
<dbReference type="Proteomes" id="UP001529510">
    <property type="component" value="Unassembled WGS sequence"/>
</dbReference>
<gene>
    <name evidence="1" type="ORF">M9458_000462</name>
</gene>
<organism evidence="1 2">
    <name type="scientific">Cirrhinus mrigala</name>
    <name type="common">Mrigala</name>
    <dbReference type="NCBI Taxonomy" id="683832"/>
    <lineage>
        <taxon>Eukaryota</taxon>
        <taxon>Metazoa</taxon>
        <taxon>Chordata</taxon>
        <taxon>Craniata</taxon>
        <taxon>Vertebrata</taxon>
        <taxon>Euteleostomi</taxon>
        <taxon>Actinopterygii</taxon>
        <taxon>Neopterygii</taxon>
        <taxon>Teleostei</taxon>
        <taxon>Ostariophysi</taxon>
        <taxon>Cypriniformes</taxon>
        <taxon>Cyprinidae</taxon>
        <taxon>Labeoninae</taxon>
        <taxon>Labeonini</taxon>
        <taxon>Cirrhinus</taxon>
    </lineage>
</organism>
<evidence type="ECO:0000313" key="2">
    <source>
        <dbReference type="Proteomes" id="UP001529510"/>
    </source>
</evidence>
<proteinExistence type="predicted"/>
<reference evidence="1 2" key="1">
    <citation type="submission" date="2024-05" db="EMBL/GenBank/DDBJ databases">
        <title>Genome sequencing and assembly of Indian major carp, Cirrhinus mrigala (Hamilton, 1822).</title>
        <authorList>
            <person name="Mohindra V."/>
            <person name="Chowdhury L.M."/>
            <person name="Lal K."/>
            <person name="Jena J.K."/>
        </authorList>
    </citation>
    <scope>NUCLEOTIDE SEQUENCE [LARGE SCALE GENOMIC DNA]</scope>
    <source>
        <strain evidence="1">CM1030</strain>
        <tissue evidence="1">Blood</tissue>
    </source>
</reference>
<accession>A0ABD0RV52</accession>
<comment type="caution">
    <text evidence="1">The sequence shown here is derived from an EMBL/GenBank/DDBJ whole genome shotgun (WGS) entry which is preliminary data.</text>
</comment>
<feature type="non-terminal residue" evidence="1">
    <location>
        <position position="1"/>
    </location>
</feature>
<evidence type="ECO:0000313" key="1">
    <source>
        <dbReference type="EMBL" id="KAL0202444.1"/>
    </source>
</evidence>
<dbReference type="AlphaFoldDB" id="A0ABD0RV52"/>